<keyword evidence="10" id="KW-1015">Disulfide bond</keyword>
<dbReference type="PANTHER" id="PTHR11705">
    <property type="entry name" value="PROTEASE FAMILY M14 CARBOXYPEPTIDASE A,B"/>
    <property type="match status" value="1"/>
</dbReference>
<evidence type="ECO:0000256" key="6">
    <source>
        <dbReference type="ARBA" id="ARBA00022729"/>
    </source>
</evidence>
<keyword evidence="9" id="KW-0482">Metalloprotease</keyword>
<gene>
    <name evidence="13" type="ORF">C0Q70_15745</name>
</gene>
<evidence type="ECO:0000313" key="13">
    <source>
        <dbReference type="EMBL" id="PVD25247.1"/>
    </source>
</evidence>
<evidence type="ECO:0000313" key="14">
    <source>
        <dbReference type="Proteomes" id="UP000245119"/>
    </source>
</evidence>
<evidence type="ECO:0000256" key="2">
    <source>
        <dbReference type="ARBA" id="ARBA00005988"/>
    </source>
</evidence>
<dbReference type="InterPro" id="IPR057246">
    <property type="entry name" value="CARBOXYPEPT_ZN_1"/>
</dbReference>
<reference evidence="13 14" key="1">
    <citation type="submission" date="2018-04" db="EMBL/GenBank/DDBJ databases">
        <title>The genome of golden apple snail Pomacea canaliculata provides insight into stress tolerance and invasive adaptation.</title>
        <authorList>
            <person name="Liu C."/>
            <person name="Liu B."/>
            <person name="Ren Y."/>
            <person name="Zhang Y."/>
            <person name="Wang H."/>
            <person name="Li S."/>
            <person name="Jiang F."/>
            <person name="Yin L."/>
            <person name="Zhang G."/>
            <person name="Qian W."/>
            <person name="Fan W."/>
        </authorList>
    </citation>
    <scope>NUCLEOTIDE SEQUENCE [LARGE SCALE GENOMIC DNA]</scope>
    <source>
        <strain evidence="13">SZHN2017</strain>
        <tissue evidence="13">Muscle</tissue>
    </source>
</reference>
<dbReference type="SMART" id="SM00631">
    <property type="entry name" value="Zn_pept"/>
    <property type="match status" value="1"/>
</dbReference>
<accession>A0A2T7NVQ5</accession>
<evidence type="ECO:0000256" key="9">
    <source>
        <dbReference type="ARBA" id="ARBA00023049"/>
    </source>
</evidence>
<dbReference type="GO" id="GO:0004181">
    <property type="term" value="F:metallocarboxypeptidase activity"/>
    <property type="evidence" value="ECO:0007669"/>
    <property type="project" value="InterPro"/>
</dbReference>
<keyword evidence="8" id="KW-0862">Zinc</keyword>
<sequence length="414" mass="44733">MAAPASQSAAGYRGYKLLSVKAETPDQVQLLNHYAEVDETLDFWTHPRLGSYADVMVPPSSFAPLVRSWTQAGLNVTVKQNDVQAMIEEVEVQNQAYKLLMTATPYTSLNHNQYYTYNQVVAHLQTLANNFPSLTKFDSSGKNPDRPRTEGGKIIHFIEAGAQMGQKPVIMLEVNIHAREHITAAAMLYTLDWLLTNYATQANAKAILDNYHLVVVPVANPDGYDYSHQSSSTVSPNSLNFAEPNFATSSSCSSDTYPGPYASSEAETQAIEKIFEAFKARMAIYLPVHCYSQVLLTPYSSSSTGSMPCNGAQHTTGGRLMADAIKAVDGRTFGVGSAYSQIGYSAKGTSGDWALYAKPGVVSIAYELRPSSNTSNGFVLSASEIVTAGKELLNSLVAIANYVRGLTTNPCASG</sequence>
<protein>
    <recommendedName>
        <fullName evidence="12">Peptidase M14 domain-containing protein</fullName>
    </recommendedName>
</protein>
<keyword evidence="7" id="KW-0378">Hydrolase</keyword>
<feature type="active site" description="Proton donor/acceptor" evidence="11">
    <location>
        <position position="367"/>
    </location>
</feature>
<keyword evidence="14" id="KW-1185">Reference proteome</keyword>
<comment type="caution">
    <text evidence="13">The sequence shown here is derived from an EMBL/GenBank/DDBJ whole genome shotgun (WGS) entry which is preliminary data.</text>
</comment>
<dbReference type="GO" id="GO:0005615">
    <property type="term" value="C:extracellular space"/>
    <property type="evidence" value="ECO:0007669"/>
    <property type="project" value="TreeGrafter"/>
</dbReference>
<keyword evidence="3" id="KW-0121">Carboxypeptidase</keyword>
<dbReference type="GO" id="GO:0006508">
    <property type="term" value="P:proteolysis"/>
    <property type="evidence" value="ECO:0007669"/>
    <property type="project" value="UniProtKB-KW"/>
</dbReference>
<keyword evidence="5" id="KW-0479">Metal-binding</keyword>
<evidence type="ECO:0000259" key="12">
    <source>
        <dbReference type="PROSITE" id="PS52035"/>
    </source>
</evidence>
<comment type="cofactor">
    <cofactor evidence="1">
        <name>Zn(2+)</name>
        <dbReference type="ChEBI" id="CHEBI:29105"/>
    </cofactor>
</comment>
<dbReference type="GO" id="GO:0008270">
    <property type="term" value="F:zinc ion binding"/>
    <property type="evidence" value="ECO:0007669"/>
    <property type="project" value="InterPro"/>
</dbReference>
<dbReference type="SUPFAM" id="SSF53187">
    <property type="entry name" value="Zn-dependent exopeptidases"/>
    <property type="match status" value="1"/>
</dbReference>
<evidence type="ECO:0000256" key="3">
    <source>
        <dbReference type="ARBA" id="ARBA00022645"/>
    </source>
</evidence>
<dbReference type="InterPro" id="IPR036990">
    <property type="entry name" value="M14A-like_propep"/>
</dbReference>
<evidence type="ECO:0000256" key="11">
    <source>
        <dbReference type="PROSITE-ProRule" id="PRU01379"/>
    </source>
</evidence>
<evidence type="ECO:0000256" key="5">
    <source>
        <dbReference type="ARBA" id="ARBA00022723"/>
    </source>
</evidence>
<dbReference type="FunFam" id="3.40.630.10:FF:000084">
    <property type="entry name" value="Carboxypeptidase B2"/>
    <property type="match status" value="1"/>
</dbReference>
<keyword evidence="4" id="KW-0645">Protease</keyword>
<dbReference type="OrthoDB" id="3626597at2759"/>
<evidence type="ECO:0000256" key="8">
    <source>
        <dbReference type="ARBA" id="ARBA00022833"/>
    </source>
</evidence>
<dbReference type="Gene3D" id="3.30.70.340">
    <property type="entry name" value="Metallocarboxypeptidase-like"/>
    <property type="match status" value="1"/>
</dbReference>
<proteinExistence type="inferred from homology"/>
<dbReference type="PROSITE" id="PS52035">
    <property type="entry name" value="PEPTIDASE_M14"/>
    <property type="match status" value="1"/>
</dbReference>
<comment type="similarity">
    <text evidence="2 11">Belongs to the peptidase M14 family.</text>
</comment>
<dbReference type="PANTHER" id="PTHR11705:SF140">
    <property type="entry name" value="FI02848P-RELATED"/>
    <property type="match status" value="1"/>
</dbReference>
<evidence type="ECO:0000256" key="7">
    <source>
        <dbReference type="ARBA" id="ARBA00022801"/>
    </source>
</evidence>
<dbReference type="Pfam" id="PF02244">
    <property type="entry name" value="Propep_M14"/>
    <property type="match status" value="1"/>
</dbReference>
<name>A0A2T7NVQ5_POMCA</name>
<evidence type="ECO:0000256" key="4">
    <source>
        <dbReference type="ARBA" id="ARBA00022670"/>
    </source>
</evidence>
<dbReference type="SUPFAM" id="SSF54897">
    <property type="entry name" value="Protease propeptides/inhibitors"/>
    <property type="match status" value="1"/>
</dbReference>
<evidence type="ECO:0000256" key="1">
    <source>
        <dbReference type="ARBA" id="ARBA00001947"/>
    </source>
</evidence>
<dbReference type="EMBL" id="PZQS01000009">
    <property type="protein sequence ID" value="PVD25247.1"/>
    <property type="molecule type" value="Genomic_DNA"/>
</dbReference>
<dbReference type="Gene3D" id="3.40.630.10">
    <property type="entry name" value="Zn peptidases"/>
    <property type="match status" value="1"/>
</dbReference>
<dbReference type="InterPro" id="IPR000834">
    <property type="entry name" value="Peptidase_M14"/>
</dbReference>
<organism evidence="13 14">
    <name type="scientific">Pomacea canaliculata</name>
    <name type="common">Golden apple snail</name>
    <dbReference type="NCBI Taxonomy" id="400727"/>
    <lineage>
        <taxon>Eukaryota</taxon>
        <taxon>Metazoa</taxon>
        <taxon>Spiralia</taxon>
        <taxon>Lophotrochozoa</taxon>
        <taxon>Mollusca</taxon>
        <taxon>Gastropoda</taxon>
        <taxon>Caenogastropoda</taxon>
        <taxon>Architaenioglossa</taxon>
        <taxon>Ampullarioidea</taxon>
        <taxon>Ampullariidae</taxon>
        <taxon>Pomacea</taxon>
    </lineage>
</organism>
<dbReference type="AlphaFoldDB" id="A0A2T7NVQ5"/>
<dbReference type="Proteomes" id="UP000245119">
    <property type="component" value="Linkage Group LG9"/>
</dbReference>
<dbReference type="InterPro" id="IPR003146">
    <property type="entry name" value="M14A_act_pep"/>
</dbReference>
<keyword evidence="6" id="KW-0732">Signal</keyword>
<evidence type="ECO:0000256" key="10">
    <source>
        <dbReference type="ARBA" id="ARBA00023157"/>
    </source>
</evidence>
<dbReference type="Pfam" id="PF00246">
    <property type="entry name" value="Peptidase_M14"/>
    <property type="match status" value="1"/>
</dbReference>
<feature type="domain" description="Peptidase M14" evidence="12">
    <location>
        <begin position="113"/>
        <end position="403"/>
    </location>
</feature>
<dbReference type="PROSITE" id="PS00132">
    <property type="entry name" value="CARBOXYPEPT_ZN_1"/>
    <property type="match status" value="1"/>
</dbReference>